<reference evidence="3 4" key="1">
    <citation type="submission" date="2018-06" db="EMBL/GenBank/DDBJ databases">
        <authorList>
            <consortium name="Pathogen Informatics"/>
            <person name="Doyle S."/>
        </authorList>
    </citation>
    <scope>NUCLEOTIDE SEQUENCE [LARGE SCALE GENOMIC DNA]</scope>
    <source>
        <strain evidence="3 4">NCTC8782</strain>
    </source>
</reference>
<dbReference type="AlphaFoldDB" id="A0A9Q8E9E2"/>
<protein>
    <submittedName>
        <fullName evidence="3">Major fimbrial subunit</fullName>
    </submittedName>
</protein>
<dbReference type="PANTHER" id="PTHR33420">
    <property type="entry name" value="FIMBRIAL SUBUNIT ELFA-RELATED"/>
    <property type="match status" value="1"/>
</dbReference>
<gene>
    <name evidence="3" type="ORF">NCTC8782_03135</name>
</gene>
<dbReference type="SUPFAM" id="SSF49401">
    <property type="entry name" value="Bacterial adhesins"/>
    <property type="match status" value="1"/>
</dbReference>
<dbReference type="InterPro" id="IPR000259">
    <property type="entry name" value="Adhesion_dom_fimbrial"/>
</dbReference>
<dbReference type="GO" id="GO:0043709">
    <property type="term" value="P:cell adhesion involved in single-species biofilm formation"/>
    <property type="evidence" value="ECO:0007669"/>
    <property type="project" value="TreeGrafter"/>
</dbReference>
<evidence type="ECO:0000313" key="4">
    <source>
        <dbReference type="Proteomes" id="UP000255286"/>
    </source>
</evidence>
<proteinExistence type="predicted"/>
<feature type="signal peptide" evidence="1">
    <location>
        <begin position="1"/>
        <end position="22"/>
    </location>
</feature>
<keyword evidence="1" id="KW-0732">Signal</keyword>
<name>A0A9Q8E9E2_9ENTR</name>
<dbReference type="Pfam" id="PF00419">
    <property type="entry name" value="Fimbrial"/>
    <property type="match status" value="1"/>
</dbReference>
<dbReference type="GO" id="GO:0009289">
    <property type="term" value="C:pilus"/>
    <property type="evidence" value="ECO:0007669"/>
    <property type="project" value="InterPro"/>
</dbReference>
<feature type="domain" description="Fimbrial-type adhesion" evidence="2">
    <location>
        <begin position="32"/>
        <end position="180"/>
    </location>
</feature>
<dbReference type="PANTHER" id="PTHR33420:SF32">
    <property type="entry name" value="FIMBRIAL-LIKE PROTEIN"/>
    <property type="match status" value="1"/>
</dbReference>
<evidence type="ECO:0000313" key="3">
    <source>
        <dbReference type="EMBL" id="SUX80540.1"/>
    </source>
</evidence>
<sequence>MKRSIISAAVLSAVFMSAGVFAANNEEGTLTINGEIKGSSCYFDSGKDSEILQLNAVDASLFANKAVGEVVEGNAQKATNMKIICPGNSKLTSINITNVVFGDGGIIKPSTGADTNVGFKLKMDEKHIDKTGVIDISSLNKTLGGEGEIYTLNFDADYSRLNLNPVKNGQLSATVTFSVSAE</sequence>
<dbReference type="Gene3D" id="2.60.40.1090">
    <property type="entry name" value="Fimbrial-type adhesion domain"/>
    <property type="match status" value="1"/>
</dbReference>
<dbReference type="InterPro" id="IPR050263">
    <property type="entry name" value="Bact_Fimbrial_Adh_Pro"/>
</dbReference>
<dbReference type="EMBL" id="UIGT01000001">
    <property type="protein sequence ID" value="SUX80540.1"/>
    <property type="molecule type" value="Genomic_DNA"/>
</dbReference>
<dbReference type="RefSeq" id="WP_061068153.1">
    <property type="nucleotide sequence ID" value="NZ_CP102500.1"/>
</dbReference>
<evidence type="ECO:0000259" key="2">
    <source>
        <dbReference type="Pfam" id="PF00419"/>
    </source>
</evidence>
<dbReference type="InterPro" id="IPR036937">
    <property type="entry name" value="Adhesion_dom_fimbrial_sf"/>
</dbReference>
<organism evidence="3 4">
    <name type="scientific">Citrobacter youngae</name>
    <dbReference type="NCBI Taxonomy" id="133448"/>
    <lineage>
        <taxon>Bacteria</taxon>
        <taxon>Pseudomonadati</taxon>
        <taxon>Pseudomonadota</taxon>
        <taxon>Gammaproteobacteria</taxon>
        <taxon>Enterobacterales</taxon>
        <taxon>Enterobacteriaceae</taxon>
        <taxon>Citrobacter</taxon>
        <taxon>Citrobacter freundii complex</taxon>
    </lineage>
</organism>
<comment type="caution">
    <text evidence="3">The sequence shown here is derived from an EMBL/GenBank/DDBJ whole genome shotgun (WGS) entry which is preliminary data.</text>
</comment>
<feature type="chain" id="PRO_5040265398" evidence="1">
    <location>
        <begin position="23"/>
        <end position="182"/>
    </location>
</feature>
<dbReference type="Proteomes" id="UP000255286">
    <property type="component" value="Unassembled WGS sequence"/>
</dbReference>
<evidence type="ECO:0000256" key="1">
    <source>
        <dbReference type="SAM" id="SignalP"/>
    </source>
</evidence>
<dbReference type="InterPro" id="IPR008966">
    <property type="entry name" value="Adhesion_dom_sf"/>
</dbReference>
<accession>A0A9Q8E9E2</accession>